<proteinExistence type="predicted"/>
<protein>
    <recommendedName>
        <fullName evidence="3">UspA domain-containing protein</fullName>
    </recommendedName>
</protein>
<evidence type="ECO:0000313" key="1">
    <source>
        <dbReference type="EMBL" id="EDY59634.1"/>
    </source>
</evidence>
<dbReference type="InterPro" id="IPR014729">
    <property type="entry name" value="Rossmann-like_a/b/a_fold"/>
</dbReference>
<accession>B5I3E7</accession>
<organism evidence="1 2">
    <name type="scientific">Streptomyces sviceus (strain ATCC 29083 / DSM 924 / JCM 4929 / NBRC 13980 / NCIMB 11184 / NRRL 5439 / UC 5370)</name>
    <dbReference type="NCBI Taxonomy" id="463191"/>
    <lineage>
        <taxon>Bacteria</taxon>
        <taxon>Bacillati</taxon>
        <taxon>Actinomycetota</taxon>
        <taxon>Actinomycetes</taxon>
        <taxon>Kitasatosporales</taxon>
        <taxon>Streptomycetaceae</taxon>
        <taxon>Streptomyces</taxon>
    </lineage>
</organism>
<dbReference type="Proteomes" id="UP000002785">
    <property type="component" value="Chromosome"/>
</dbReference>
<evidence type="ECO:0008006" key="3">
    <source>
        <dbReference type="Google" id="ProtNLM"/>
    </source>
</evidence>
<dbReference type="SUPFAM" id="SSF52402">
    <property type="entry name" value="Adenine nucleotide alpha hydrolases-like"/>
    <property type="match status" value="1"/>
</dbReference>
<dbReference type="AlphaFoldDB" id="B5I3E7"/>
<gene>
    <name evidence="1" type="ORF">SSEG_06356</name>
</gene>
<dbReference type="EMBL" id="CM000951">
    <property type="protein sequence ID" value="EDY59634.1"/>
    <property type="molecule type" value="Genomic_DNA"/>
</dbReference>
<dbReference type="Gene3D" id="3.40.50.620">
    <property type="entry name" value="HUPs"/>
    <property type="match status" value="1"/>
</dbReference>
<evidence type="ECO:0000313" key="2">
    <source>
        <dbReference type="Proteomes" id="UP000002785"/>
    </source>
</evidence>
<sequence length="136" mass="14410">MRQTPAPAGPVVLVGDHALTARAAEFAFAEVSVRGVDLVVLATTKTRKASRHHEFTHASSSLGEKYPDVSLHYACVRCGIRRALVKASAESQLAVVDAQDRDGLRGGLAGMLGNSVSRATLRRSDCPVTVICGRGR</sequence>
<dbReference type="HOGENOM" id="CLU_1874347_0_0_11"/>
<name>B5I3E7_STRX2</name>
<reference evidence="1" key="1">
    <citation type="submission" date="2009-10" db="EMBL/GenBank/DDBJ databases">
        <title>The genome sequence of Streptomyces sviceus strain ATCC 29083.</title>
        <authorList>
            <consortium name="The Broad Institute Genome Sequencing Platform"/>
            <consortium name="Broad Institute Microbial Sequencing Center"/>
            <person name="Fischbach M."/>
            <person name="Godfrey P."/>
            <person name="Ward D."/>
            <person name="Young S."/>
            <person name="Zeng Q."/>
            <person name="Koehrsen M."/>
            <person name="Alvarado L."/>
            <person name="Berlin A.M."/>
            <person name="Bochicchio J."/>
            <person name="Borenstein D."/>
            <person name="Chapman S.B."/>
            <person name="Chen Z."/>
            <person name="Engels R."/>
            <person name="Freedman E."/>
            <person name="Gellesch M."/>
            <person name="Goldberg J."/>
            <person name="Griggs A."/>
            <person name="Gujja S."/>
            <person name="Heilman E.R."/>
            <person name="Heiman D.I."/>
            <person name="Hepburn T.A."/>
            <person name="Howarth C."/>
            <person name="Jen D."/>
            <person name="Larson L."/>
            <person name="Lewis B."/>
            <person name="Mehta T."/>
            <person name="Park D."/>
            <person name="Pearson M."/>
            <person name="Richards J."/>
            <person name="Roberts A."/>
            <person name="Saif S."/>
            <person name="Shea T.D."/>
            <person name="Shenoy N."/>
            <person name="Sisk P."/>
            <person name="Stolte C."/>
            <person name="Sykes S.N."/>
            <person name="Thomson T."/>
            <person name="Walk T."/>
            <person name="White J."/>
            <person name="Yandava C."/>
            <person name="Straight P."/>
            <person name="Clardy J."/>
            <person name="Hung D."/>
            <person name="Kolter R."/>
            <person name="Mekalanos J."/>
            <person name="Walker S."/>
            <person name="Walsh C.T."/>
            <person name="Wieland-Brown L.C."/>
            <person name="Haas B."/>
            <person name="Nusbaum C."/>
            <person name="Birren B."/>
        </authorList>
    </citation>
    <scope>NUCLEOTIDE SEQUENCE [LARGE SCALE GENOMIC DNA]</scope>
    <source>
        <strain evidence="1">ATCC 29083</strain>
    </source>
</reference>
<dbReference type="eggNOG" id="COG0589">
    <property type="taxonomic scope" value="Bacteria"/>
</dbReference>
<keyword evidence="2" id="KW-1185">Reference proteome</keyword>